<name>A0AA40U5U5_9CHLA</name>
<evidence type="ECO:0000313" key="1">
    <source>
        <dbReference type="EMBL" id="KTF28695.1"/>
    </source>
</evidence>
<comment type="caution">
    <text evidence="1">The sequence shown here is derived from an EMBL/GenBank/DDBJ whole genome shotgun (WGS) entry which is preliminary data.</text>
</comment>
<dbReference type="EMBL" id="LFRH01000003">
    <property type="protein sequence ID" value="KTF28695.1"/>
    <property type="molecule type" value="Genomic_DNA"/>
</dbReference>
<reference evidence="1 2" key="1">
    <citation type="submission" date="2015-06" db="EMBL/GenBank/DDBJ databases">
        <title>More than comparative genomics: Whole genome sequencing reveals elusive C. pecorum plasmid and re-evaluates genetic differences and phylogenetic relationships between C. pecorum from pig, cattle, sheep and koala hosts.</title>
        <authorList>
            <person name="Jelocnik M."/>
            <person name="Bachmann N.L."/>
            <person name="Kaltenboeck B."/>
            <person name="Waugh C."/>
            <person name="Woolford L."/>
            <person name="Speight N."/>
            <person name="Gillett A."/>
            <person name="Higgins D."/>
            <person name="Flanagan C."/>
            <person name="Myers G."/>
            <person name="Timms P."/>
            <person name="Polkinghorne A."/>
        </authorList>
    </citation>
    <scope>NUCLEOTIDE SEQUENCE [LARGE SCALE GENOMIC DNA]</scope>
    <source>
        <strain evidence="1 2">L1</strain>
    </source>
</reference>
<accession>A0AA40U5U5</accession>
<protein>
    <submittedName>
        <fullName evidence="1">Uncharacterized protein</fullName>
    </submittedName>
</protein>
<proteinExistence type="predicted"/>
<evidence type="ECO:0000313" key="2">
    <source>
        <dbReference type="Proteomes" id="UP000054301"/>
    </source>
</evidence>
<dbReference type="AlphaFoldDB" id="A0AA40U5U5"/>
<organism evidence="1 2">
    <name type="scientific">Chlamydia pecorum</name>
    <dbReference type="NCBI Taxonomy" id="85991"/>
    <lineage>
        <taxon>Bacteria</taxon>
        <taxon>Pseudomonadati</taxon>
        <taxon>Chlamydiota</taxon>
        <taxon>Chlamydiia</taxon>
        <taxon>Chlamydiales</taxon>
        <taxon>Chlamydiaceae</taxon>
        <taxon>Chlamydia/Chlamydophila group</taxon>
        <taxon>Chlamydia</taxon>
    </lineage>
</organism>
<sequence length="342" mass="39344">MEVFRQSGHSDFCVKPVQNVKEHRDRQSDKQNDGEGQLERKFLSIVLHILESSQEVLSKENSLDMYLNRVQWLPYKKEQLEEVKELFFMLESQEERIAQLFFYAPPHESNFNDFIDNVQRLQGDRGLGGVLCGFGIFEQQSAYIRSINQITKIPLLLGCRLESSLHVYMASRQVSLLDCKNMIALGENLGEFLKEYGIVFSLALKEITSLDLLSYSQLIIGLEHSQNIQGRMYDGELSFEQTFIKNPIALRYCLANTIKELSSEINFSSLKFIGPSILANDEAVVRALNLGGEYFMFSNFYDYNLGVKKIVKLIQSGKVSPEILNKNILKMLLLKQRMKAFY</sequence>
<gene>
    <name evidence="1" type="ORF">cpL1_0730</name>
</gene>
<dbReference type="RefSeq" id="WP_058787607.1">
    <property type="nucleotide sequence ID" value="NZ_LFRH01000003.1"/>
</dbReference>
<dbReference type="Proteomes" id="UP000054301">
    <property type="component" value="Unassembled WGS sequence"/>
</dbReference>